<feature type="transmembrane region" description="Helical" evidence="9">
    <location>
        <begin position="103"/>
        <end position="125"/>
    </location>
</feature>
<reference evidence="10 11" key="1">
    <citation type="journal article" date="2018" name="PLoS Genet.">
        <title>Population sequencing reveals clonal diversity and ancestral inbreeding in the grapevine cultivar Chardonnay.</title>
        <authorList>
            <person name="Roach M.J."/>
            <person name="Johnson D.L."/>
            <person name="Bohlmann J."/>
            <person name="van Vuuren H.J."/>
            <person name="Jones S.J."/>
            <person name="Pretorius I.S."/>
            <person name="Schmidt S.A."/>
            <person name="Borneman A.R."/>
        </authorList>
    </citation>
    <scope>NUCLEOTIDE SEQUENCE [LARGE SCALE GENOMIC DNA]</scope>
    <source>
        <strain evidence="11">cv. Chardonnay</strain>
        <tissue evidence="10">Leaf</tissue>
    </source>
</reference>
<dbReference type="AlphaFoldDB" id="A0A438EYP4"/>
<dbReference type="EMBL" id="QGNW01001161">
    <property type="protein sequence ID" value="RVW52868.1"/>
    <property type="molecule type" value="Genomic_DNA"/>
</dbReference>
<evidence type="ECO:0000256" key="2">
    <source>
        <dbReference type="ARBA" id="ARBA00007809"/>
    </source>
</evidence>
<feature type="transmembrane region" description="Helical" evidence="9">
    <location>
        <begin position="192"/>
        <end position="213"/>
    </location>
</feature>
<keyword evidence="8 9" id="KW-0472">Membrane</keyword>
<keyword evidence="6" id="KW-0677">Repeat</keyword>
<dbReference type="GO" id="GO:0051119">
    <property type="term" value="F:sugar transmembrane transporter activity"/>
    <property type="evidence" value="ECO:0007669"/>
    <property type="project" value="InterPro"/>
</dbReference>
<organism evidence="10 11">
    <name type="scientific">Vitis vinifera</name>
    <name type="common">Grape</name>
    <dbReference type="NCBI Taxonomy" id="29760"/>
    <lineage>
        <taxon>Eukaryota</taxon>
        <taxon>Viridiplantae</taxon>
        <taxon>Streptophyta</taxon>
        <taxon>Embryophyta</taxon>
        <taxon>Tracheophyta</taxon>
        <taxon>Spermatophyta</taxon>
        <taxon>Magnoliopsida</taxon>
        <taxon>eudicotyledons</taxon>
        <taxon>Gunneridae</taxon>
        <taxon>Pentapetalae</taxon>
        <taxon>rosids</taxon>
        <taxon>Vitales</taxon>
        <taxon>Vitaceae</taxon>
        <taxon>Viteae</taxon>
        <taxon>Vitis</taxon>
    </lineage>
</organism>
<dbReference type="PANTHER" id="PTHR10791">
    <property type="entry name" value="RAG1-ACTIVATING PROTEIN 1"/>
    <property type="match status" value="1"/>
</dbReference>
<evidence type="ECO:0000256" key="9">
    <source>
        <dbReference type="RuleBase" id="RU910715"/>
    </source>
</evidence>
<comment type="function">
    <text evidence="9">Mediates both low-affinity uptake and efflux of sugar across the membrane.</text>
</comment>
<dbReference type="GO" id="GO:0051260">
    <property type="term" value="P:protein homooligomerization"/>
    <property type="evidence" value="ECO:0007669"/>
    <property type="project" value="UniProtKB-ARBA"/>
</dbReference>
<dbReference type="InterPro" id="IPR004316">
    <property type="entry name" value="SWEET_rpt"/>
</dbReference>
<evidence type="ECO:0000256" key="7">
    <source>
        <dbReference type="ARBA" id="ARBA00022989"/>
    </source>
</evidence>
<feature type="transmembrane region" description="Helical" evidence="9">
    <location>
        <begin position="164"/>
        <end position="186"/>
    </location>
</feature>
<evidence type="ECO:0000256" key="3">
    <source>
        <dbReference type="ARBA" id="ARBA00022448"/>
    </source>
</evidence>
<dbReference type="InterPro" id="IPR047664">
    <property type="entry name" value="SWEET"/>
</dbReference>
<keyword evidence="4 9" id="KW-0762">Sugar transport</keyword>
<name>A0A438EYP4_VITVI</name>
<sequence>MVSKDTARTIVGIIGNIISFGLFASPIPTFKKIYHEKTVGGFKPDPYLATVLNCSLWVLYGLPFVHPDSVLVITINGIGLVMEIIYVSIFFTYSDWAKRKKIVMALLCIVIFVAAVAGITMGAFHTHHDRSMFVGILCVVFNVVMYASPLTVMRRVIRTRSVKYMPFFLSLANLMNGIVWLIYALIKIDAYIVIPNALGTISGLVQMVLYAAFYKSTPREEEEVKKIQEVQLSGI</sequence>
<feature type="transmembrane region" description="Helical" evidence="9">
    <location>
        <begin position="6"/>
        <end position="25"/>
    </location>
</feature>
<gene>
    <name evidence="10" type="primary">SWEET5_0</name>
    <name evidence="10" type="ORF">CK203_089609</name>
</gene>
<dbReference type="Pfam" id="PF03083">
    <property type="entry name" value="MtN3_slv"/>
    <property type="match status" value="2"/>
</dbReference>
<dbReference type="Gene3D" id="1.20.1280.290">
    <property type="match status" value="2"/>
</dbReference>
<dbReference type="FunFam" id="1.20.1280.290:FF:000002">
    <property type="entry name" value="Bidirectional sugar transporter SWEET"/>
    <property type="match status" value="1"/>
</dbReference>
<evidence type="ECO:0000313" key="10">
    <source>
        <dbReference type="EMBL" id="RVW52868.1"/>
    </source>
</evidence>
<protein>
    <recommendedName>
        <fullName evidence="9">Bidirectional sugar transporter SWEET</fullName>
    </recommendedName>
</protein>
<keyword evidence="7 9" id="KW-1133">Transmembrane helix</keyword>
<proteinExistence type="inferred from homology"/>
<evidence type="ECO:0000256" key="5">
    <source>
        <dbReference type="ARBA" id="ARBA00022692"/>
    </source>
</evidence>
<dbReference type="PANTHER" id="PTHR10791:SF159">
    <property type="entry name" value="BIDIRECTIONAL SUGAR TRANSPORTER SWEET5"/>
    <property type="match status" value="1"/>
</dbReference>
<evidence type="ECO:0000256" key="6">
    <source>
        <dbReference type="ARBA" id="ARBA00022737"/>
    </source>
</evidence>
<comment type="caution">
    <text evidence="10">The sequence shown here is derived from an EMBL/GenBank/DDBJ whole genome shotgun (WGS) entry which is preliminary data.</text>
</comment>
<evidence type="ECO:0000256" key="8">
    <source>
        <dbReference type="ARBA" id="ARBA00023136"/>
    </source>
</evidence>
<comment type="caution">
    <text evidence="9">Lacks conserved residue(s) required for the propagation of feature annotation.</text>
</comment>
<comment type="subcellular location">
    <subcellularLocation>
        <location evidence="1">Endomembrane system</location>
        <topology evidence="1">Multi-pass membrane protein</topology>
    </subcellularLocation>
</comment>
<keyword evidence="3 9" id="KW-0813">Transport</keyword>
<feature type="transmembrane region" description="Helical" evidence="9">
    <location>
        <begin position="71"/>
        <end position="91"/>
    </location>
</feature>
<evidence type="ECO:0000256" key="4">
    <source>
        <dbReference type="ARBA" id="ARBA00022597"/>
    </source>
</evidence>
<evidence type="ECO:0000256" key="1">
    <source>
        <dbReference type="ARBA" id="ARBA00004127"/>
    </source>
</evidence>
<evidence type="ECO:0000313" key="11">
    <source>
        <dbReference type="Proteomes" id="UP000288805"/>
    </source>
</evidence>
<dbReference type="GO" id="GO:0016020">
    <property type="term" value="C:membrane"/>
    <property type="evidence" value="ECO:0007669"/>
    <property type="project" value="InterPro"/>
</dbReference>
<dbReference type="Proteomes" id="UP000288805">
    <property type="component" value="Unassembled WGS sequence"/>
</dbReference>
<dbReference type="GO" id="GO:0012505">
    <property type="term" value="C:endomembrane system"/>
    <property type="evidence" value="ECO:0007669"/>
    <property type="project" value="UniProtKB-SubCell"/>
</dbReference>
<comment type="similarity">
    <text evidence="2 9">Belongs to the SWEET sugar transporter family.</text>
</comment>
<keyword evidence="5 9" id="KW-0812">Transmembrane</keyword>
<dbReference type="FunFam" id="1.20.1280.290:FF:000001">
    <property type="entry name" value="Bidirectional sugar transporter SWEET"/>
    <property type="match status" value="1"/>
</dbReference>
<feature type="transmembrane region" description="Helical" evidence="9">
    <location>
        <begin position="131"/>
        <end position="152"/>
    </location>
</feature>
<accession>A0A438EYP4</accession>